<dbReference type="Pfam" id="PF24035">
    <property type="entry name" value="DUF7344"/>
    <property type="match status" value="1"/>
</dbReference>
<evidence type="ECO:0000313" key="4">
    <source>
        <dbReference type="Proteomes" id="UP001596442"/>
    </source>
</evidence>
<reference evidence="3 4" key="1">
    <citation type="journal article" date="2019" name="Int. J. Syst. Evol. Microbiol.">
        <title>The Global Catalogue of Microorganisms (GCM) 10K type strain sequencing project: providing services to taxonomists for standard genome sequencing and annotation.</title>
        <authorList>
            <consortium name="The Broad Institute Genomics Platform"/>
            <consortium name="The Broad Institute Genome Sequencing Center for Infectious Disease"/>
            <person name="Wu L."/>
            <person name="Ma J."/>
        </authorList>
    </citation>
    <scope>NUCLEOTIDE SEQUENCE [LARGE SCALE GENOMIC DNA]</scope>
    <source>
        <strain evidence="3 4">CGMCC 1.3239</strain>
    </source>
</reference>
<evidence type="ECO:0000313" key="3">
    <source>
        <dbReference type="EMBL" id="MFC6754526.1"/>
    </source>
</evidence>
<sequence>MEAGLDPNDLLEILSNRRRRFLWRLLRRESGELELNEASRRIAAWENGVDPEDVDYDQRKSVYNSLRQFHCRKMDEAGLIEFDKRESVVSLGPERPEELKITVEPDAENALERILGALGVASAIVLGAWGLGLPVFGSLPLTAVLLSLGMGAAAAVFVYSLVMRTEFQLSLADALSRVDS</sequence>
<dbReference type="Proteomes" id="UP001596442">
    <property type="component" value="Unassembled WGS sequence"/>
</dbReference>
<comment type="caution">
    <text evidence="3">The sequence shown here is derived from an EMBL/GenBank/DDBJ whole genome shotgun (WGS) entry which is preliminary data.</text>
</comment>
<name>A0ABD5SD35_9EURY</name>
<proteinExistence type="predicted"/>
<protein>
    <recommendedName>
        <fullName evidence="2">DUF7344 domain-containing protein</fullName>
    </recommendedName>
</protein>
<organism evidence="3 4">
    <name type="scientific">Halorubrum tibetense</name>
    <dbReference type="NCBI Taxonomy" id="175631"/>
    <lineage>
        <taxon>Archaea</taxon>
        <taxon>Methanobacteriati</taxon>
        <taxon>Methanobacteriota</taxon>
        <taxon>Stenosarchaea group</taxon>
        <taxon>Halobacteria</taxon>
        <taxon>Halobacteriales</taxon>
        <taxon>Haloferacaceae</taxon>
        <taxon>Halorubrum</taxon>
    </lineage>
</organism>
<keyword evidence="4" id="KW-1185">Reference proteome</keyword>
<dbReference type="AlphaFoldDB" id="A0ABD5SD35"/>
<evidence type="ECO:0000256" key="1">
    <source>
        <dbReference type="SAM" id="Phobius"/>
    </source>
</evidence>
<keyword evidence="1" id="KW-1133">Transmembrane helix</keyword>
<accession>A0ABD5SD35</accession>
<gene>
    <name evidence="3" type="ORF">ACFQEU_13810</name>
</gene>
<feature type="transmembrane region" description="Helical" evidence="1">
    <location>
        <begin position="114"/>
        <end position="136"/>
    </location>
</feature>
<feature type="transmembrane region" description="Helical" evidence="1">
    <location>
        <begin position="142"/>
        <end position="162"/>
    </location>
</feature>
<dbReference type="EMBL" id="JBHSWW010000287">
    <property type="protein sequence ID" value="MFC6754526.1"/>
    <property type="molecule type" value="Genomic_DNA"/>
</dbReference>
<dbReference type="RefSeq" id="WP_379783090.1">
    <property type="nucleotide sequence ID" value="NZ_JBHSWW010000287.1"/>
</dbReference>
<keyword evidence="1" id="KW-0812">Transmembrane</keyword>
<evidence type="ECO:0000259" key="2">
    <source>
        <dbReference type="Pfam" id="PF24035"/>
    </source>
</evidence>
<feature type="domain" description="DUF7344" evidence="2">
    <location>
        <begin position="12"/>
        <end position="89"/>
    </location>
</feature>
<dbReference type="InterPro" id="IPR055768">
    <property type="entry name" value="DUF7344"/>
</dbReference>
<keyword evidence="1" id="KW-0472">Membrane</keyword>